<evidence type="ECO:0008006" key="3">
    <source>
        <dbReference type="Google" id="ProtNLM"/>
    </source>
</evidence>
<dbReference type="InterPro" id="IPR025332">
    <property type="entry name" value="DUF4238"/>
</dbReference>
<dbReference type="Pfam" id="PF14022">
    <property type="entry name" value="DUF4238"/>
    <property type="match status" value="1"/>
</dbReference>
<sequence>MSKHKKQHFVPACYLKAWRDLDVPPRHTPYVWLFDKDGSNARNKAPDNIFHETDIYTIHRADGSRDLVLERGLNGLETEFARIRNRKLHFRRPLDQDERTLLCAFTAAAQVRTPSSREHYRQQWERPLKMMEEMIESAKTATPEEKNRAAAMHIPSSTSDGGITYDQVKELHAHPLQMMLMPMIRTVTPLLCKLDLAVFVTTDEIGFITSDHPCVWFDPESYKRPPLYQVPALMYKTIEITLPLSPSHCLFLNRQGIAGYIDANQDIVDDLNRRVRFEAENYFVVRRNSLREYWFDPGVEPDDSWEKLHPKAGEAGP</sequence>
<name>A0A1H3B2F1_THIRO</name>
<dbReference type="AlphaFoldDB" id="A0A1H3B2F1"/>
<proteinExistence type="predicted"/>
<dbReference type="EMBL" id="FNNZ01000022">
    <property type="protein sequence ID" value="SDX36103.1"/>
    <property type="molecule type" value="Genomic_DNA"/>
</dbReference>
<accession>A0A1H3B2F1</accession>
<organism evidence="1 2">
    <name type="scientific">Thiocapsa roseopersicina</name>
    <dbReference type="NCBI Taxonomy" id="1058"/>
    <lineage>
        <taxon>Bacteria</taxon>
        <taxon>Pseudomonadati</taxon>
        <taxon>Pseudomonadota</taxon>
        <taxon>Gammaproteobacteria</taxon>
        <taxon>Chromatiales</taxon>
        <taxon>Chromatiaceae</taxon>
        <taxon>Thiocapsa</taxon>
    </lineage>
</organism>
<gene>
    <name evidence="1" type="ORF">SAMN05421783_12262</name>
</gene>
<dbReference type="STRING" id="1058.SAMN05421783_12262"/>
<dbReference type="OrthoDB" id="7864018at2"/>
<dbReference type="RefSeq" id="WP_093036116.1">
    <property type="nucleotide sequence ID" value="NZ_FNNZ01000022.1"/>
</dbReference>
<dbReference type="Proteomes" id="UP000198816">
    <property type="component" value="Unassembled WGS sequence"/>
</dbReference>
<evidence type="ECO:0000313" key="2">
    <source>
        <dbReference type="Proteomes" id="UP000198816"/>
    </source>
</evidence>
<protein>
    <recommendedName>
        <fullName evidence="3">DUF4238 domain-containing protein</fullName>
    </recommendedName>
</protein>
<evidence type="ECO:0000313" key="1">
    <source>
        <dbReference type="EMBL" id="SDX36103.1"/>
    </source>
</evidence>
<keyword evidence="2" id="KW-1185">Reference proteome</keyword>
<reference evidence="2" key="1">
    <citation type="submission" date="2016-10" db="EMBL/GenBank/DDBJ databases">
        <authorList>
            <person name="Varghese N."/>
            <person name="Submissions S."/>
        </authorList>
    </citation>
    <scope>NUCLEOTIDE SEQUENCE [LARGE SCALE GENOMIC DNA]</scope>
    <source>
        <strain evidence="2">DSM 217</strain>
    </source>
</reference>